<feature type="domain" description="DUF7998" evidence="2">
    <location>
        <begin position="13"/>
        <end position="187"/>
    </location>
</feature>
<name>A0ABD5Y0I2_9EURY</name>
<gene>
    <name evidence="3" type="ORF">ACFQMA_13425</name>
</gene>
<dbReference type="RefSeq" id="WP_274321907.1">
    <property type="nucleotide sequence ID" value="NZ_CP118158.1"/>
</dbReference>
<feature type="region of interest" description="Disordered" evidence="1">
    <location>
        <begin position="185"/>
        <end position="219"/>
    </location>
</feature>
<dbReference type="GeneID" id="78821124"/>
<dbReference type="EMBL" id="JBHTAS010000001">
    <property type="protein sequence ID" value="MFC7140819.1"/>
    <property type="molecule type" value="Genomic_DNA"/>
</dbReference>
<sequence>MVSVPSPFGPDEDTFDAYDEFVPEHVPVPGEFLDGHRVLDGRRHLAVHRLARELFEERAVYDMTFGYNLARLNGDTRHPNAGYRYAVEDPDSVAKADGTDGLPAGADDLPEMPDDARVLRAEFTPTTAFCPQSDTLTKGSFRAWNGLAGRHEFDLVRVRVAQMHQRSAPINAALREMEATYVETGEMPEPSDGANSGLDTEIDDGVPGGPEPDRSQTPF</sequence>
<dbReference type="Pfam" id="PF25979">
    <property type="entry name" value="DUF7998"/>
    <property type="match status" value="1"/>
</dbReference>
<evidence type="ECO:0000256" key="1">
    <source>
        <dbReference type="SAM" id="MobiDB-lite"/>
    </source>
</evidence>
<reference evidence="3 4" key="1">
    <citation type="journal article" date="2019" name="Int. J. Syst. Evol. Microbiol.">
        <title>The Global Catalogue of Microorganisms (GCM) 10K type strain sequencing project: providing services to taxonomists for standard genome sequencing and annotation.</title>
        <authorList>
            <consortium name="The Broad Institute Genomics Platform"/>
            <consortium name="The Broad Institute Genome Sequencing Center for Infectious Disease"/>
            <person name="Wu L."/>
            <person name="Ma J."/>
        </authorList>
    </citation>
    <scope>NUCLEOTIDE SEQUENCE [LARGE SCALE GENOMIC DNA]</scope>
    <source>
        <strain evidence="3 4">XZYJT29</strain>
    </source>
</reference>
<evidence type="ECO:0000313" key="3">
    <source>
        <dbReference type="EMBL" id="MFC7140819.1"/>
    </source>
</evidence>
<accession>A0ABD5Y0I2</accession>
<organism evidence="3 4">
    <name type="scientific">Halosimplex aquaticum</name>
    <dbReference type="NCBI Taxonomy" id="3026162"/>
    <lineage>
        <taxon>Archaea</taxon>
        <taxon>Methanobacteriati</taxon>
        <taxon>Methanobacteriota</taxon>
        <taxon>Stenosarchaea group</taxon>
        <taxon>Halobacteria</taxon>
        <taxon>Halobacteriales</taxon>
        <taxon>Haloarculaceae</taxon>
        <taxon>Halosimplex</taxon>
    </lineage>
</organism>
<keyword evidence="4" id="KW-1185">Reference proteome</keyword>
<dbReference type="InterPro" id="IPR058311">
    <property type="entry name" value="DUF7998"/>
</dbReference>
<protein>
    <recommendedName>
        <fullName evidence="2">DUF7998 domain-containing protein</fullName>
    </recommendedName>
</protein>
<comment type="caution">
    <text evidence="3">The sequence shown here is derived from an EMBL/GenBank/DDBJ whole genome shotgun (WGS) entry which is preliminary data.</text>
</comment>
<evidence type="ECO:0000259" key="2">
    <source>
        <dbReference type="Pfam" id="PF25979"/>
    </source>
</evidence>
<proteinExistence type="predicted"/>
<evidence type="ECO:0000313" key="4">
    <source>
        <dbReference type="Proteomes" id="UP001596432"/>
    </source>
</evidence>
<dbReference type="Proteomes" id="UP001596432">
    <property type="component" value="Unassembled WGS sequence"/>
</dbReference>
<dbReference type="AlphaFoldDB" id="A0ABD5Y0I2"/>